<dbReference type="AlphaFoldDB" id="A0A9D1AD14"/>
<gene>
    <name evidence="1" type="ORF">IAB31_08170</name>
</gene>
<proteinExistence type="predicted"/>
<name>A0A9D1AD14_9FIRM</name>
<protein>
    <submittedName>
        <fullName evidence="1">Uncharacterized protein</fullName>
    </submittedName>
</protein>
<dbReference type="Proteomes" id="UP000886757">
    <property type="component" value="Unassembled WGS sequence"/>
</dbReference>
<dbReference type="EMBL" id="DVGK01000093">
    <property type="protein sequence ID" value="HIR13881.1"/>
    <property type="molecule type" value="Genomic_DNA"/>
</dbReference>
<organism evidence="1 2">
    <name type="scientific">Candidatus Choladousia intestinavium</name>
    <dbReference type="NCBI Taxonomy" id="2840727"/>
    <lineage>
        <taxon>Bacteria</taxon>
        <taxon>Bacillati</taxon>
        <taxon>Bacillota</taxon>
        <taxon>Clostridia</taxon>
        <taxon>Lachnospirales</taxon>
        <taxon>Lachnospiraceae</taxon>
        <taxon>Lachnospiraceae incertae sedis</taxon>
        <taxon>Candidatus Choladousia</taxon>
    </lineage>
</organism>
<sequence>MDKFFLLTYVNRGEDGFAHSYHAWFETEEELIAFARRARKRNEGMEIDLAIEIYRYREVKVIL</sequence>
<reference evidence="1" key="1">
    <citation type="submission" date="2020-10" db="EMBL/GenBank/DDBJ databases">
        <authorList>
            <person name="Gilroy R."/>
        </authorList>
    </citation>
    <scope>NUCLEOTIDE SEQUENCE</scope>
    <source>
        <strain evidence="1">ChiSjej4B22-8148</strain>
    </source>
</reference>
<comment type="caution">
    <text evidence="1">The sequence shown here is derived from an EMBL/GenBank/DDBJ whole genome shotgun (WGS) entry which is preliminary data.</text>
</comment>
<reference evidence="1" key="2">
    <citation type="journal article" date="2021" name="PeerJ">
        <title>Extensive microbial diversity within the chicken gut microbiome revealed by metagenomics and culture.</title>
        <authorList>
            <person name="Gilroy R."/>
            <person name="Ravi A."/>
            <person name="Getino M."/>
            <person name="Pursley I."/>
            <person name="Horton D.L."/>
            <person name="Alikhan N.F."/>
            <person name="Baker D."/>
            <person name="Gharbi K."/>
            <person name="Hall N."/>
            <person name="Watson M."/>
            <person name="Adriaenssens E.M."/>
            <person name="Foster-Nyarko E."/>
            <person name="Jarju S."/>
            <person name="Secka A."/>
            <person name="Antonio M."/>
            <person name="Oren A."/>
            <person name="Chaudhuri R.R."/>
            <person name="La Ragione R."/>
            <person name="Hildebrand F."/>
            <person name="Pallen M.J."/>
        </authorList>
    </citation>
    <scope>NUCLEOTIDE SEQUENCE</scope>
    <source>
        <strain evidence="1">ChiSjej4B22-8148</strain>
    </source>
</reference>
<evidence type="ECO:0000313" key="2">
    <source>
        <dbReference type="Proteomes" id="UP000886757"/>
    </source>
</evidence>
<evidence type="ECO:0000313" key="1">
    <source>
        <dbReference type="EMBL" id="HIR13881.1"/>
    </source>
</evidence>
<accession>A0A9D1AD14</accession>